<dbReference type="OrthoDB" id="9797528at2"/>
<dbReference type="InterPro" id="IPR042188">
    <property type="entry name" value="MmgE/PrpD_sf_2"/>
</dbReference>
<name>A0A3L7A3W2_9HYPH</name>
<dbReference type="SUPFAM" id="SSF103378">
    <property type="entry name" value="2-methylcitrate dehydratase PrpD"/>
    <property type="match status" value="1"/>
</dbReference>
<dbReference type="Gene3D" id="1.10.4100.10">
    <property type="entry name" value="2-methylcitrate dehydratase PrpD"/>
    <property type="match status" value="1"/>
</dbReference>
<dbReference type="EMBL" id="RCTF01000017">
    <property type="protein sequence ID" value="RLP74897.1"/>
    <property type="molecule type" value="Genomic_DNA"/>
</dbReference>
<dbReference type="Pfam" id="PF19305">
    <property type="entry name" value="MmgE_PrpD_C"/>
    <property type="match status" value="1"/>
</dbReference>
<feature type="domain" description="MmgE/PrpD N-terminal" evidence="2">
    <location>
        <begin position="24"/>
        <end position="264"/>
    </location>
</feature>
<evidence type="ECO:0000313" key="5">
    <source>
        <dbReference type="Proteomes" id="UP000269692"/>
    </source>
</evidence>
<reference evidence="4 5" key="1">
    <citation type="submission" date="2018-10" db="EMBL/GenBank/DDBJ databases">
        <title>Xanthobacter tagetidis genome sequencing and assembly.</title>
        <authorList>
            <person name="Maclea K.S."/>
            <person name="Goen A.E."/>
            <person name="Fatima S.A."/>
        </authorList>
    </citation>
    <scope>NUCLEOTIDE SEQUENCE [LARGE SCALE GENOMIC DNA]</scope>
    <source>
        <strain evidence="4 5">ATCC 700314</strain>
    </source>
</reference>
<dbReference type="InterPro" id="IPR036148">
    <property type="entry name" value="MmgE/PrpD_sf"/>
</dbReference>
<dbReference type="Pfam" id="PF03972">
    <property type="entry name" value="MmgE_PrpD_N"/>
    <property type="match status" value="1"/>
</dbReference>
<dbReference type="Gene3D" id="3.30.1330.120">
    <property type="entry name" value="2-methylcitrate dehydratase PrpD"/>
    <property type="match status" value="1"/>
</dbReference>
<dbReference type="PANTHER" id="PTHR16943:SF8">
    <property type="entry name" value="2-METHYLCITRATE DEHYDRATASE"/>
    <property type="match status" value="1"/>
</dbReference>
<evidence type="ECO:0000259" key="3">
    <source>
        <dbReference type="Pfam" id="PF19305"/>
    </source>
</evidence>
<comment type="similarity">
    <text evidence="1">Belongs to the PrpD family.</text>
</comment>
<proteinExistence type="inferred from homology"/>
<dbReference type="AlphaFoldDB" id="A0A3L7A3W2"/>
<accession>A0A3L7A3W2</accession>
<dbReference type="PANTHER" id="PTHR16943">
    <property type="entry name" value="2-METHYLCITRATE DEHYDRATASE-RELATED"/>
    <property type="match status" value="1"/>
</dbReference>
<gene>
    <name evidence="4" type="ORF">D9R14_18005</name>
</gene>
<organism evidence="4 5">
    <name type="scientific">Xanthobacter tagetidis</name>
    <dbReference type="NCBI Taxonomy" id="60216"/>
    <lineage>
        <taxon>Bacteria</taxon>
        <taxon>Pseudomonadati</taxon>
        <taxon>Pseudomonadota</taxon>
        <taxon>Alphaproteobacteria</taxon>
        <taxon>Hyphomicrobiales</taxon>
        <taxon>Xanthobacteraceae</taxon>
        <taxon>Xanthobacter</taxon>
    </lineage>
</organism>
<evidence type="ECO:0000259" key="2">
    <source>
        <dbReference type="Pfam" id="PF03972"/>
    </source>
</evidence>
<evidence type="ECO:0000313" key="4">
    <source>
        <dbReference type="EMBL" id="RLP74897.1"/>
    </source>
</evidence>
<dbReference type="InterPro" id="IPR005656">
    <property type="entry name" value="MmgE_PrpD"/>
</dbReference>
<keyword evidence="5" id="KW-1185">Reference proteome</keyword>
<evidence type="ECO:0000256" key="1">
    <source>
        <dbReference type="ARBA" id="ARBA00006174"/>
    </source>
</evidence>
<protein>
    <submittedName>
        <fullName evidence="4">MmgE/PrpD family protein</fullName>
    </submittedName>
</protein>
<dbReference type="Proteomes" id="UP000269692">
    <property type="component" value="Unassembled WGS sequence"/>
</dbReference>
<dbReference type="InterPro" id="IPR045336">
    <property type="entry name" value="MmgE_PrpD_N"/>
</dbReference>
<feature type="domain" description="MmgE/PrpD C-terminal" evidence="3">
    <location>
        <begin position="291"/>
        <end position="459"/>
    </location>
</feature>
<dbReference type="InterPro" id="IPR042183">
    <property type="entry name" value="MmgE/PrpD_sf_1"/>
</dbReference>
<comment type="caution">
    <text evidence="4">The sequence shown here is derived from an EMBL/GenBank/DDBJ whole genome shotgun (WGS) entry which is preliminary data.</text>
</comment>
<dbReference type="GO" id="GO:0016829">
    <property type="term" value="F:lyase activity"/>
    <property type="evidence" value="ECO:0007669"/>
    <property type="project" value="InterPro"/>
</dbReference>
<sequence>MPSMTSAAASAVAEPAPSHVRDGLAAIATEIRFEDLPHKVVAKAKMLILDTVGCALGGLSGAPTRAVHAMVEALGGRPEATIIGAQARTSCALATFANGTALRYLDVNDYYFGRDPAHASGNLAAILAVGEKSGASGRDIIAALVAAYEVQFRLCDHAGTPSLWDRGWHHATNMSYASAAAAARLMGLDAARTAEALAIAGTHGNILTESMRGRMATIKATIEAVAAKGGVEAALMAAHGLTGPETIFEGAYGWDRAVAGGSDLPALAAPLDGTFRIMQARIKPFEAFSPAQGLVQAALDLRARLSPQPEDIVAIEGRFPQQILDWPTSDGQKAAPTTKELADHSPYYLMAVALMDGACGPAQFTPERLADPVLRTLLAKATLVADAAFTRDYHLGTGAAVTVTLRDGSKAEAVCPLPPGHPDNPLDDAAMARKFNEHADPAVGAERARAIRDAIAGLDRARDIRHLMGLLAAPAANAG</sequence>
<dbReference type="RefSeq" id="WP_121624732.1">
    <property type="nucleotide sequence ID" value="NZ_JBAFVW010000008.1"/>
</dbReference>
<dbReference type="InterPro" id="IPR045337">
    <property type="entry name" value="MmgE_PrpD_C"/>
</dbReference>